<dbReference type="Pfam" id="PF09592">
    <property type="entry name" value="DUF2031"/>
    <property type="match status" value="1"/>
</dbReference>
<reference evidence="3 4" key="1">
    <citation type="submission" date="2016-02" db="EMBL/GenBank/DDBJ databases">
        <authorList>
            <consortium name="Pathogen Informatics"/>
        </authorList>
    </citation>
    <scope>NUCLEOTIDE SEQUENCE [LARGE SCALE GENOMIC DNA]</scope>
    <source>
        <strain evidence="3 4">K173</strain>
    </source>
</reference>
<gene>
    <name evidence="3" type="ORF">PBK173_000069600</name>
</gene>
<dbReference type="VEuPathDB" id="PlasmoDB:PBANKA_0943700"/>
<dbReference type="AlphaFoldDB" id="A0A0Y9UN64"/>
<dbReference type="InterPro" id="IPR006484">
    <property type="entry name" value="PYST_B"/>
</dbReference>
<dbReference type="Proteomes" id="UP000069549">
    <property type="component" value="Chromosome 5"/>
</dbReference>
<dbReference type="EMBL" id="LT160025">
    <property type="protein sequence ID" value="CXI06243.1"/>
    <property type="molecule type" value="Genomic_DNA"/>
</dbReference>
<feature type="compositionally biased region" description="Polar residues" evidence="1">
    <location>
        <begin position="232"/>
        <end position="242"/>
    </location>
</feature>
<evidence type="ECO:0000313" key="3">
    <source>
        <dbReference type="EMBL" id="CXI06243.1"/>
    </source>
</evidence>
<evidence type="ECO:0000313" key="4">
    <source>
        <dbReference type="Proteomes" id="UP000069549"/>
    </source>
</evidence>
<feature type="region of interest" description="Disordered" evidence="1">
    <location>
        <begin position="219"/>
        <end position="246"/>
    </location>
</feature>
<accession>A0A0Y9UN64</accession>
<proteinExistence type="predicted"/>
<evidence type="ECO:0000256" key="1">
    <source>
        <dbReference type="SAM" id="MobiDB-lite"/>
    </source>
</evidence>
<keyword evidence="2" id="KW-1133">Transmembrane helix</keyword>
<name>A0A0Y9UN64_PLABE</name>
<organism evidence="3 4">
    <name type="scientific">Plasmodium berghei</name>
    <dbReference type="NCBI Taxonomy" id="5821"/>
    <lineage>
        <taxon>Eukaryota</taxon>
        <taxon>Sar</taxon>
        <taxon>Alveolata</taxon>
        <taxon>Apicomplexa</taxon>
        <taxon>Aconoidasida</taxon>
        <taxon>Haemosporida</taxon>
        <taxon>Plasmodiidae</taxon>
        <taxon>Plasmodium</taxon>
        <taxon>Plasmodium (Vinckeia)</taxon>
    </lineage>
</organism>
<protein>
    <submittedName>
        <fullName evidence="3">Fam-b protein</fullName>
    </submittedName>
</protein>
<sequence length="258" mass="29937">MQDASLDINDFYDSSLSILDKYNDGNYDGEENIYTKQIINFHQTNFEYSDTSSKLKDIEDVREFINEITSELEISKKENDNNREYEIAVEQNIDKRLVKKDIDLLISSWENLKELKHSEHILDIDVNNFEKKYNEVISGNNYNIVKCNSKFDETFKRFLKSHALILPVVLLCLISGGFAIPFIILSVHKTGYSINKLFKLIKILKKRSKYKIKKLKTKHVKQPESSIKEPTDGSNNITSGQGTEHHPSAINVKEDIWK</sequence>
<feature type="transmembrane region" description="Helical" evidence="2">
    <location>
        <begin position="164"/>
        <end position="187"/>
    </location>
</feature>
<keyword evidence="2" id="KW-0472">Membrane</keyword>
<keyword evidence="2" id="KW-0812">Transmembrane</keyword>
<evidence type="ECO:0000256" key="2">
    <source>
        <dbReference type="SAM" id="Phobius"/>
    </source>
</evidence>